<dbReference type="RefSeq" id="WP_025728386.1">
    <property type="nucleotide sequence ID" value="NZ_JAAIWK010000016.1"/>
</dbReference>
<feature type="transmembrane region" description="Helical" evidence="12">
    <location>
        <begin position="34"/>
        <end position="54"/>
    </location>
</feature>
<evidence type="ECO:0000256" key="11">
    <source>
        <dbReference type="ARBA" id="ARBA00023136"/>
    </source>
</evidence>
<dbReference type="GO" id="GO:0046872">
    <property type="term" value="F:metal ion binding"/>
    <property type="evidence" value="ECO:0007669"/>
    <property type="project" value="UniProtKB-KW"/>
</dbReference>
<dbReference type="PANTHER" id="PTHR39188">
    <property type="entry name" value="MEMBRANE-ASSOCIATED ZINC METALLOPROTEASE M50B"/>
    <property type="match status" value="1"/>
</dbReference>
<feature type="transmembrane region" description="Helical" evidence="12">
    <location>
        <begin position="182"/>
        <end position="199"/>
    </location>
</feature>
<organism evidence="14 15">
    <name type="scientific">Heyndrickxia ginsengihumi</name>
    <dbReference type="NCBI Taxonomy" id="363870"/>
    <lineage>
        <taxon>Bacteria</taxon>
        <taxon>Bacillati</taxon>
        <taxon>Bacillota</taxon>
        <taxon>Bacilli</taxon>
        <taxon>Bacillales</taxon>
        <taxon>Bacillaceae</taxon>
        <taxon>Heyndrickxia</taxon>
    </lineage>
</organism>
<comment type="similarity">
    <text evidence="3">Belongs to the peptidase M50B family.</text>
</comment>
<dbReference type="PANTHER" id="PTHR39188:SF3">
    <property type="entry name" value="STAGE IV SPORULATION PROTEIN FB"/>
    <property type="match status" value="1"/>
</dbReference>
<proteinExistence type="inferred from homology"/>
<feature type="domain" description="Peptidase M50" evidence="13">
    <location>
        <begin position="33"/>
        <end position="105"/>
    </location>
</feature>
<sequence>MNNWFQLFMKIRIHPLFWLIAGISILTARFQELLILFSIIFIHEMGHGIMAHFFSWRIKKILLLPFGGVAEMDEHGNRPFKEELLVVLAGPLQHVWIACLAVLLYHGHLIEVDQYEMMMGWNMMILLFNLLPIWPLDGGKLINLLFSRKYPFLNAFRMTIVSSIVFLIVFHCISLILTPFNINIWAIVLYLYVALWKEWKQLYYVFMRFLLERYYGKKRILKGLTPLKVDGNTYLYEVLEKFKRDCKHPLIVVEKGEKIGELDENELLFAYFAEKQTNAKVKDILYSYE</sequence>
<evidence type="ECO:0000256" key="10">
    <source>
        <dbReference type="ARBA" id="ARBA00023049"/>
    </source>
</evidence>
<keyword evidence="7" id="KW-0378">Hydrolase</keyword>
<evidence type="ECO:0000256" key="8">
    <source>
        <dbReference type="ARBA" id="ARBA00022833"/>
    </source>
</evidence>
<accession>A0A0A6VJU0</accession>
<keyword evidence="5 12" id="KW-0812">Transmembrane</keyword>
<name>A0A0A6VJU0_9BACI</name>
<evidence type="ECO:0000256" key="5">
    <source>
        <dbReference type="ARBA" id="ARBA00022692"/>
    </source>
</evidence>
<protein>
    <submittedName>
        <fullName evidence="14">Stage IV sporulation protein FB</fullName>
    </submittedName>
</protein>
<evidence type="ECO:0000256" key="7">
    <source>
        <dbReference type="ARBA" id="ARBA00022801"/>
    </source>
</evidence>
<feature type="transmembrane region" description="Helical" evidence="12">
    <location>
        <begin position="84"/>
        <end position="105"/>
    </location>
</feature>
<keyword evidence="9 12" id="KW-1133">Transmembrane helix</keyword>
<evidence type="ECO:0000256" key="3">
    <source>
        <dbReference type="ARBA" id="ARBA00007931"/>
    </source>
</evidence>
<feature type="domain" description="Peptidase M50" evidence="13">
    <location>
        <begin position="115"/>
        <end position="168"/>
    </location>
</feature>
<dbReference type="GO" id="GO:0008237">
    <property type="term" value="F:metallopeptidase activity"/>
    <property type="evidence" value="ECO:0007669"/>
    <property type="project" value="UniProtKB-KW"/>
</dbReference>
<keyword evidence="8" id="KW-0862">Zinc</keyword>
<comment type="caution">
    <text evidence="14">The sequence shown here is derived from an EMBL/GenBank/DDBJ whole genome shotgun (WGS) entry which is preliminary data.</text>
</comment>
<evidence type="ECO:0000256" key="12">
    <source>
        <dbReference type="SAM" id="Phobius"/>
    </source>
</evidence>
<evidence type="ECO:0000256" key="4">
    <source>
        <dbReference type="ARBA" id="ARBA00022670"/>
    </source>
</evidence>
<comment type="cofactor">
    <cofactor evidence="1">
        <name>Zn(2+)</name>
        <dbReference type="ChEBI" id="CHEBI:29105"/>
    </cofactor>
</comment>
<evidence type="ECO:0000256" key="1">
    <source>
        <dbReference type="ARBA" id="ARBA00001947"/>
    </source>
</evidence>
<dbReference type="Pfam" id="PF02163">
    <property type="entry name" value="Peptidase_M50"/>
    <property type="match status" value="2"/>
</dbReference>
<dbReference type="Proteomes" id="UP000030588">
    <property type="component" value="Unassembled WGS sequence"/>
</dbReference>
<evidence type="ECO:0000256" key="9">
    <source>
        <dbReference type="ARBA" id="ARBA00022989"/>
    </source>
</evidence>
<evidence type="ECO:0000256" key="2">
    <source>
        <dbReference type="ARBA" id="ARBA00004141"/>
    </source>
</evidence>
<keyword evidence="4" id="KW-0645">Protease</keyword>
<dbReference type="CDD" id="cd06161">
    <property type="entry name" value="S2P-M50_SpoIVFB"/>
    <property type="match status" value="1"/>
</dbReference>
<dbReference type="InterPro" id="IPR008915">
    <property type="entry name" value="Peptidase_M50"/>
</dbReference>
<dbReference type="AlphaFoldDB" id="A0A0A6VJU0"/>
<keyword evidence="11 12" id="KW-0472">Membrane</keyword>
<dbReference type="EMBL" id="JRUN01000001">
    <property type="protein sequence ID" value="KHD86874.1"/>
    <property type="molecule type" value="Genomic_DNA"/>
</dbReference>
<keyword evidence="10" id="KW-0482">Metalloprotease</keyword>
<reference evidence="14 15" key="1">
    <citation type="submission" date="2014-10" db="EMBL/GenBank/DDBJ databases">
        <title>Draft genome of phytase producing Bacillus ginsengihumi strain M2.11.</title>
        <authorList>
            <person name="Toymentseva A."/>
            <person name="Boulygina E.A."/>
            <person name="Kazakov S.V."/>
            <person name="Kayumov I."/>
            <person name="Suleimanova A.D."/>
            <person name="Mardanova A.M."/>
            <person name="Maria S.N."/>
            <person name="Sergey M.Y."/>
            <person name="Sharipova M.R."/>
        </authorList>
    </citation>
    <scope>NUCLEOTIDE SEQUENCE [LARGE SCALE GENOMIC DNA]</scope>
    <source>
        <strain evidence="14 15">M2.11</strain>
    </source>
</reference>
<keyword evidence="6" id="KW-0479">Metal-binding</keyword>
<dbReference type="GO" id="GO:0016020">
    <property type="term" value="C:membrane"/>
    <property type="evidence" value="ECO:0007669"/>
    <property type="project" value="UniProtKB-SubCell"/>
</dbReference>
<gene>
    <name evidence="14" type="ORF">NG54_00380</name>
</gene>
<evidence type="ECO:0000259" key="13">
    <source>
        <dbReference type="Pfam" id="PF02163"/>
    </source>
</evidence>
<evidence type="ECO:0000313" key="15">
    <source>
        <dbReference type="Proteomes" id="UP000030588"/>
    </source>
</evidence>
<dbReference type="STRING" id="363870.NG54_00380"/>
<evidence type="ECO:0000313" key="14">
    <source>
        <dbReference type="EMBL" id="KHD86874.1"/>
    </source>
</evidence>
<feature type="transmembrane region" description="Helical" evidence="12">
    <location>
        <begin position="155"/>
        <end position="176"/>
    </location>
</feature>
<feature type="transmembrane region" description="Helical" evidence="12">
    <location>
        <begin position="12"/>
        <end position="28"/>
    </location>
</feature>
<dbReference type="GO" id="GO:0006508">
    <property type="term" value="P:proteolysis"/>
    <property type="evidence" value="ECO:0007669"/>
    <property type="project" value="UniProtKB-KW"/>
</dbReference>
<comment type="subcellular location">
    <subcellularLocation>
        <location evidence="2">Membrane</location>
        <topology evidence="2">Multi-pass membrane protein</topology>
    </subcellularLocation>
</comment>
<evidence type="ECO:0000256" key="6">
    <source>
        <dbReference type="ARBA" id="ARBA00022723"/>
    </source>
</evidence>